<gene>
    <name evidence="8" type="ORF">HO133_005708</name>
</gene>
<keyword evidence="3" id="KW-0040">ANK repeat</keyword>
<name>A0A8H6F800_9LECA</name>
<dbReference type="Pfam" id="PF12796">
    <property type="entry name" value="Ank_2"/>
    <property type="match status" value="2"/>
</dbReference>
<dbReference type="SUPFAM" id="SSF52540">
    <property type="entry name" value="P-loop containing nucleoside triphosphate hydrolases"/>
    <property type="match status" value="1"/>
</dbReference>
<dbReference type="Gene3D" id="3.40.50.1820">
    <property type="entry name" value="alpha/beta hydrolase"/>
    <property type="match status" value="1"/>
</dbReference>
<accession>A0A8H6F800</accession>
<dbReference type="RefSeq" id="XP_037147796.1">
    <property type="nucleotide sequence ID" value="XM_037296615.1"/>
</dbReference>
<dbReference type="SUPFAM" id="SSF48403">
    <property type="entry name" value="Ankyrin repeat"/>
    <property type="match status" value="1"/>
</dbReference>
<dbReference type="SUPFAM" id="SSF53474">
    <property type="entry name" value="alpha/beta-Hydrolases"/>
    <property type="match status" value="1"/>
</dbReference>
<feature type="region of interest" description="Disordered" evidence="4">
    <location>
        <begin position="314"/>
        <end position="339"/>
    </location>
</feature>
<evidence type="ECO:0000259" key="5">
    <source>
        <dbReference type="Pfam" id="PF05057"/>
    </source>
</evidence>
<dbReference type="InterPro" id="IPR036770">
    <property type="entry name" value="Ankyrin_rpt-contain_sf"/>
</dbReference>
<keyword evidence="9" id="KW-1185">Reference proteome</keyword>
<comment type="caution">
    <text evidence="8">The sequence shown here is derived from an EMBL/GenBank/DDBJ whole genome shotgun (WGS) entry which is preliminary data.</text>
</comment>
<dbReference type="Pfam" id="PF22939">
    <property type="entry name" value="WHD_GPIID"/>
    <property type="match status" value="1"/>
</dbReference>
<dbReference type="InterPro" id="IPR029058">
    <property type="entry name" value="AB_hydrolase_fold"/>
</dbReference>
<protein>
    <submittedName>
        <fullName evidence="8">Uncharacterized protein</fullName>
    </submittedName>
</protein>
<dbReference type="InterPro" id="IPR056884">
    <property type="entry name" value="NPHP3-like_N"/>
</dbReference>
<evidence type="ECO:0000313" key="8">
    <source>
        <dbReference type="EMBL" id="KAF6218361.1"/>
    </source>
</evidence>
<dbReference type="SMART" id="SM00248">
    <property type="entry name" value="ANK"/>
    <property type="match status" value="9"/>
</dbReference>
<dbReference type="EMBL" id="JACCJB010000022">
    <property type="protein sequence ID" value="KAF6218361.1"/>
    <property type="molecule type" value="Genomic_DNA"/>
</dbReference>
<evidence type="ECO:0000259" key="7">
    <source>
        <dbReference type="Pfam" id="PF24883"/>
    </source>
</evidence>
<dbReference type="Proteomes" id="UP000593566">
    <property type="component" value="Unassembled WGS sequence"/>
</dbReference>
<dbReference type="Pfam" id="PF24883">
    <property type="entry name" value="NPHP3_N"/>
    <property type="match status" value="1"/>
</dbReference>
<feature type="domain" description="DUF676" evidence="5">
    <location>
        <begin position="133"/>
        <end position="205"/>
    </location>
</feature>
<proteinExistence type="inferred from homology"/>
<feature type="domain" description="Nephrocystin 3-like N-terminal" evidence="7">
    <location>
        <begin position="368"/>
        <end position="539"/>
    </location>
</feature>
<feature type="domain" description="GPI inositol-deacylase winged helix" evidence="6">
    <location>
        <begin position="647"/>
        <end position="739"/>
    </location>
</feature>
<evidence type="ECO:0000313" key="9">
    <source>
        <dbReference type="Proteomes" id="UP000593566"/>
    </source>
</evidence>
<dbReference type="AlphaFoldDB" id="A0A8H6F800"/>
<dbReference type="InterPro" id="IPR054471">
    <property type="entry name" value="GPIID_WHD"/>
</dbReference>
<dbReference type="GeneID" id="59334113"/>
<sequence>MSQSYATQDATKICTKDTVKATGLNIWASGEHSGNGPEVDVIAVQGLAGDKYYTWVRKPDARPTRRCCFSFQGHRRNAQADALPNGVRATSDRTDTAEVMWLRDFLPGLIPTARIATYSYESDWLKGNVKTNLRKCGEQLLNVLRQNRSTEKEGRRPLVFIGHSLGGLIIKQALVLADHGDTFRDIRLSTAGIIFLGTPHAGSEAAVYGVRLAQAVGHDKTLLKSLTRNSTALHGIARDFEASYSDNDIVCFYENKDKAYGPWKTQFVDHQSASLLGKREIYLSTDHSGLNKFYSSEDENFLLVRPEIQRMVQKAPQRSEERYRSHTVGTEKAQGLRDRQEDQETLLRQTFASDYKSDKDLVSERVPGTCEWFFEDDRFLEWRDSNTSRLLWVSAGPGCGKSVLARALIDDRRVCTNTMASTVCYFFFKDGQEQRTRGANALCALLHQLFEDTTLITHALPSYKTYGKKLRDAFSDLWEILVKSAQDPKAGEIICVLDALDECEKNARKQLVEKLAHFFSQAVSFQNTSIKLKFLVTSRPYDDLEQSFRPLSGVSAYMRFDGDEKSQRIGQDINLVIDAKIPHITGDFSDEDRLRISNRLKEMDNRTYLWLFLTIDIIENSPSNFRRKSDIDLLLSNLPSEISDAYETILSRSTANTKARILLELIIAATRPLSLEEANMALAIATRGESCRSQSALELWPQQSFAATVKNMCGLFVSVHDGKLFLIHQTAREFLTRTSKPASTNSHKWEGRLDMAAAHGTMSRICLDYLNFQDVASIHKSHLGQGGYARSNNECYLLDYAANNWPTHYTSQPAELAKVSQQAAMRLCNKSSLQLYWFAIYCASTHIPPSGWTGLGIASFLGFTYVAEGFLNEGADVNAQCGELGHALRMASLEGHDETVGMLLRRGADINLKGGIYHENALEAASGRGHDQVVRVLLDSGATDVDGEALYAASRGGFIRIVQMLLDNRPADIDEKALKTASYRDRNQIVQMLLDSEDVDGGALRVASDRGDNQMVQLLLDSGATDIDGKALIAASGRGHNQIVQTLLNSGAADIDGKALCAASSRGYDRIVQMLLNSGAADIDGKALLIASLEGYNQIVQMLLDKGDIFNAQGEAYNRALYAASSEGHDQIVQMLLDSGAADIDGKALRNASYRGFDRIVQKLLEKWAIYYAQVEAYDEALLGASNPKVMIKWCGCCRKQRHLYDRTALHLASVEEYKAPVKQFFRLASNQSITEL</sequence>
<comment type="similarity">
    <text evidence="1">Belongs to the putative lipase ROG1 family.</text>
</comment>
<dbReference type="PROSITE" id="PS50088">
    <property type="entry name" value="ANK_REPEAT"/>
    <property type="match status" value="1"/>
</dbReference>
<dbReference type="Gene3D" id="1.25.40.20">
    <property type="entry name" value="Ankyrin repeat-containing domain"/>
    <property type="match status" value="3"/>
</dbReference>
<dbReference type="InterPro" id="IPR007751">
    <property type="entry name" value="DUF676_lipase-like"/>
</dbReference>
<dbReference type="Gene3D" id="3.40.50.300">
    <property type="entry name" value="P-loop containing nucleotide triphosphate hydrolases"/>
    <property type="match status" value="1"/>
</dbReference>
<dbReference type="Pfam" id="PF05057">
    <property type="entry name" value="DUF676"/>
    <property type="match status" value="1"/>
</dbReference>
<reference evidence="8 9" key="1">
    <citation type="journal article" date="2020" name="Genomics">
        <title>Complete, high-quality genomes from long-read metagenomic sequencing of two wolf lichen thalli reveals enigmatic genome architecture.</title>
        <authorList>
            <person name="McKenzie S.K."/>
            <person name="Walston R.F."/>
            <person name="Allen J.L."/>
        </authorList>
    </citation>
    <scope>NUCLEOTIDE SEQUENCE [LARGE SCALE GENOMIC DNA]</scope>
    <source>
        <strain evidence="8">WasteWater1</strain>
    </source>
</reference>
<evidence type="ECO:0000259" key="6">
    <source>
        <dbReference type="Pfam" id="PF22939"/>
    </source>
</evidence>
<keyword evidence="2" id="KW-0677">Repeat</keyword>
<evidence type="ECO:0000256" key="4">
    <source>
        <dbReference type="SAM" id="MobiDB-lite"/>
    </source>
</evidence>
<organism evidence="8 9">
    <name type="scientific">Letharia lupina</name>
    <dbReference type="NCBI Taxonomy" id="560253"/>
    <lineage>
        <taxon>Eukaryota</taxon>
        <taxon>Fungi</taxon>
        <taxon>Dikarya</taxon>
        <taxon>Ascomycota</taxon>
        <taxon>Pezizomycotina</taxon>
        <taxon>Lecanoromycetes</taxon>
        <taxon>OSLEUM clade</taxon>
        <taxon>Lecanoromycetidae</taxon>
        <taxon>Lecanorales</taxon>
        <taxon>Lecanorineae</taxon>
        <taxon>Parmeliaceae</taxon>
        <taxon>Letharia</taxon>
    </lineage>
</organism>
<feature type="repeat" description="ANK" evidence="3">
    <location>
        <begin position="887"/>
        <end position="915"/>
    </location>
</feature>
<dbReference type="InterPro" id="IPR027417">
    <property type="entry name" value="P-loop_NTPase"/>
</dbReference>
<evidence type="ECO:0000256" key="3">
    <source>
        <dbReference type="PROSITE-ProRule" id="PRU00023"/>
    </source>
</evidence>
<evidence type="ECO:0000256" key="1">
    <source>
        <dbReference type="ARBA" id="ARBA00007920"/>
    </source>
</evidence>
<dbReference type="PANTHER" id="PTHR10039:SF14">
    <property type="entry name" value="NACHT DOMAIN-CONTAINING PROTEIN"/>
    <property type="match status" value="1"/>
</dbReference>
<dbReference type="PANTHER" id="PTHR10039">
    <property type="entry name" value="AMELOGENIN"/>
    <property type="match status" value="1"/>
</dbReference>
<evidence type="ECO:0000256" key="2">
    <source>
        <dbReference type="ARBA" id="ARBA00022737"/>
    </source>
</evidence>
<dbReference type="InterPro" id="IPR002110">
    <property type="entry name" value="Ankyrin_rpt"/>
</dbReference>